<gene>
    <name evidence="1" type="ORF">MNR06_00960</name>
</gene>
<dbReference type="SUPFAM" id="SSF141318">
    <property type="entry name" value="TM0957-like"/>
    <property type="match status" value="1"/>
</dbReference>
<sequence length="605" mass="66908">MFNRSLAMAAFLGVSYYAGYKLGHSYTESQTEMASLSIIEIKSAAKTDTIFDSVFYYKATNYGDKYDIHAFKVNEVFRNDQASYLKAADLYKASFGGSVMGLPAAKSYNDSLALARNHGSSLSLSQKLAYLSFMGSRLSEGYSSETKNEDNMQKVFANAIAKQKEGGICGDIHRYLSDHAKALGFQDVGMHTGIWQKDKKGKNGDGHMVYHFRDPHSGVYFIQNYSQLVNTGVKTVQEAVDVSTRILGPISGVSHVESSAKANKYHAYLPKTSRWVQDNLKGFAEIKENDPIVKLKVSNEGTTAGLQFTKDFGGTQARGFIMHSDFDTQDGRFEMNAVGVAMQNQVSKEVVNSILDEYGSMSNFYAGFMQIKAPSFDAHMNSETKTRHTVVSGTKAKGYARINKTTGRIEVETFINDLGVEDKATSIDIRPRVGVNQKINEKGLSVDGEREFEVTRNSQKSRSTVLETHYDRISVIYDTTQSSNAKAFLVINSEYYIFEGVEAYAASAVRQLVKASFPAAQFGTISFAVDASQIVSNRSKDAYYDNALAVSFRLGIEKAVNKYVTVGAGVEYNKNRPYWAFDSDKTPEINKVKGFGGVIWISAKI</sequence>
<proteinExistence type="predicted"/>
<name>A0ABY4C956_9BACT</name>
<evidence type="ECO:0000313" key="2">
    <source>
        <dbReference type="Proteomes" id="UP000830116"/>
    </source>
</evidence>
<keyword evidence="2" id="KW-1185">Reference proteome</keyword>
<dbReference type="InterPro" id="IPR036215">
    <property type="entry name" value="TM0957-like_sf"/>
</dbReference>
<accession>A0ABY4C956</accession>
<dbReference type="RefSeq" id="WP_243537962.1">
    <property type="nucleotide sequence ID" value="NZ_CP093442.1"/>
</dbReference>
<organism evidence="1 2">
    <name type="scientific">Bdellovibrio reynosensis</name>
    <dbReference type="NCBI Taxonomy" id="2835041"/>
    <lineage>
        <taxon>Bacteria</taxon>
        <taxon>Pseudomonadati</taxon>
        <taxon>Bdellovibrionota</taxon>
        <taxon>Bdellovibrionia</taxon>
        <taxon>Bdellovibrionales</taxon>
        <taxon>Pseudobdellovibrionaceae</taxon>
        <taxon>Bdellovibrio</taxon>
    </lineage>
</organism>
<protein>
    <submittedName>
        <fullName evidence="1">Uncharacterized protein</fullName>
    </submittedName>
</protein>
<reference evidence="1" key="1">
    <citation type="submission" date="2022-03" db="EMBL/GenBank/DDBJ databases">
        <title>Genome Identification and Characterization of new species Bdellovibrio reynosense LBG001 sp. nov. from a Mexico soil sample.</title>
        <authorList>
            <person name="Camilli A."/>
            <person name="Ajao Y."/>
            <person name="Guo X."/>
        </authorList>
    </citation>
    <scope>NUCLEOTIDE SEQUENCE</scope>
    <source>
        <strain evidence="1">LBG001</strain>
    </source>
</reference>
<dbReference type="EMBL" id="CP093442">
    <property type="protein sequence ID" value="UOF01522.1"/>
    <property type="molecule type" value="Genomic_DNA"/>
</dbReference>
<evidence type="ECO:0000313" key="1">
    <source>
        <dbReference type="EMBL" id="UOF01522.1"/>
    </source>
</evidence>
<dbReference type="Proteomes" id="UP000830116">
    <property type="component" value="Chromosome"/>
</dbReference>